<dbReference type="GO" id="GO:0005524">
    <property type="term" value="F:ATP binding"/>
    <property type="evidence" value="ECO:0007669"/>
    <property type="project" value="InterPro"/>
</dbReference>
<dbReference type="InterPro" id="IPR018145">
    <property type="entry name" value="CagE_TrbE_VirB_cntrl_dom"/>
</dbReference>
<sequence>MYLFKRYDEKTNILASYLPWLYLVKDNIIRNKDGSLLCAFIYEDIDTAILKQIAVSNISLWIDYVDKQKTLYIVYNPLLCNADLKKINSSIEKFNEFILEIEHNFRLCSLKNTTLINSLYKIITIDKTISMMNNPIYLDYKLTKNHSYKKYLKEYLVIDEYYLQCVKLLGYPEFLTKSLILYLEHNNIQFRYNKRLIFLSDKDKQKEIQRYTKNWSKSHKEFLKVLTYEDNSLCAYYNNILVIYNKDIQKLVEDITNVTKFLNHYGVPTVIDKSNMGDIWYSTISGMFRSNLVSPLMEIDESKDMFFI</sequence>
<proteinExistence type="predicted"/>
<dbReference type="EMBL" id="JAJCGD010000035">
    <property type="protein sequence ID" value="MCB6829092.1"/>
    <property type="molecule type" value="Genomic_DNA"/>
</dbReference>
<accession>A0AAW4U716</accession>
<reference evidence="2" key="1">
    <citation type="submission" date="2021-10" db="EMBL/GenBank/DDBJ databases">
        <title>Collection of gut derived symbiotic bacterial strains cultured from healthy donors.</title>
        <authorList>
            <person name="Lin H."/>
            <person name="Littmann E."/>
            <person name="Claire K."/>
            <person name="Pamer E."/>
        </authorList>
    </citation>
    <scope>NUCLEOTIDE SEQUENCE</scope>
    <source>
        <strain evidence="2">MSK.7.16</strain>
    </source>
</reference>
<evidence type="ECO:0000313" key="3">
    <source>
        <dbReference type="Proteomes" id="UP001198190"/>
    </source>
</evidence>
<evidence type="ECO:0000313" key="2">
    <source>
        <dbReference type="EMBL" id="MCB6829092.1"/>
    </source>
</evidence>
<feature type="domain" description="CagE TrbE VirB component of type IV transporter system central" evidence="1">
    <location>
        <begin position="119"/>
        <end position="289"/>
    </location>
</feature>
<dbReference type="Proteomes" id="UP001198190">
    <property type="component" value="Unassembled WGS sequence"/>
</dbReference>
<comment type="caution">
    <text evidence="2">The sequence shown here is derived from an EMBL/GenBank/DDBJ whole genome shotgun (WGS) entry which is preliminary data.</text>
</comment>
<gene>
    <name evidence="2" type="ORF">LIY65_10355</name>
</gene>
<organism evidence="2 3">
    <name type="scientific">Megamonas funiformis</name>
    <dbReference type="NCBI Taxonomy" id="437897"/>
    <lineage>
        <taxon>Bacteria</taxon>
        <taxon>Bacillati</taxon>
        <taxon>Bacillota</taxon>
        <taxon>Negativicutes</taxon>
        <taxon>Selenomonadales</taxon>
        <taxon>Selenomonadaceae</taxon>
        <taxon>Megamonas</taxon>
    </lineage>
</organism>
<evidence type="ECO:0000259" key="1">
    <source>
        <dbReference type="Pfam" id="PF03135"/>
    </source>
</evidence>
<protein>
    <recommendedName>
        <fullName evidence="1">CagE TrbE VirB component of type IV transporter system central domain-containing protein</fullName>
    </recommendedName>
</protein>
<name>A0AAW4U716_9FIRM</name>
<dbReference type="AlphaFoldDB" id="A0AAW4U716"/>
<dbReference type="RefSeq" id="WP_227153241.1">
    <property type="nucleotide sequence ID" value="NZ_JAJCGD010000035.1"/>
</dbReference>
<dbReference type="Pfam" id="PF03135">
    <property type="entry name" value="CagE_TrbE_VirB"/>
    <property type="match status" value="1"/>
</dbReference>